<reference evidence="2" key="1">
    <citation type="journal article" date="2023" name="Mol. Phylogenet. Evol.">
        <title>Genome-scale phylogeny and comparative genomics of the fungal order Sordariales.</title>
        <authorList>
            <person name="Hensen N."/>
            <person name="Bonometti L."/>
            <person name="Westerberg I."/>
            <person name="Brannstrom I.O."/>
            <person name="Guillou S."/>
            <person name="Cros-Aarteil S."/>
            <person name="Calhoun S."/>
            <person name="Haridas S."/>
            <person name="Kuo A."/>
            <person name="Mondo S."/>
            <person name="Pangilinan J."/>
            <person name="Riley R."/>
            <person name="LaButti K."/>
            <person name="Andreopoulos B."/>
            <person name="Lipzen A."/>
            <person name="Chen C."/>
            <person name="Yan M."/>
            <person name="Daum C."/>
            <person name="Ng V."/>
            <person name="Clum A."/>
            <person name="Steindorff A."/>
            <person name="Ohm R.A."/>
            <person name="Martin F."/>
            <person name="Silar P."/>
            <person name="Natvig D.O."/>
            <person name="Lalanne C."/>
            <person name="Gautier V."/>
            <person name="Ament-Velasquez S.L."/>
            <person name="Kruys A."/>
            <person name="Hutchinson M.I."/>
            <person name="Powell A.J."/>
            <person name="Barry K."/>
            <person name="Miller A.N."/>
            <person name="Grigoriev I.V."/>
            <person name="Debuchy R."/>
            <person name="Gladieux P."/>
            <person name="Hiltunen Thoren M."/>
            <person name="Johannesson H."/>
        </authorList>
    </citation>
    <scope>NUCLEOTIDE SEQUENCE</scope>
    <source>
        <strain evidence="2">CBS 359.72</strain>
    </source>
</reference>
<dbReference type="AlphaFoldDB" id="A0AAN7CQV7"/>
<proteinExistence type="predicted"/>
<dbReference type="EMBL" id="MU857670">
    <property type="protein sequence ID" value="KAK4246639.1"/>
    <property type="molecule type" value="Genomic_DNA"/>
</dbReference>
<name>A0AAN7CQV7_9PEZI</name>
<feature type="compositionally biased region" description="Polar residues" evidence="1">
    <location>
        <begin position="221"/>
        <end position="233"/>
    </location>
</feature>
<feature type="region of interest" description="Disordered" evidence="1">
    <location>
        <begin position="169"/>
        <end position="233"/>
    </location>
</feature>
<gene>
    <name evidence="2" type="ORF">C7999DRAFT_32973</name>
</gene>
<feature type="compositionally biased region" description="Low complexity" evidence="1">
    <location>
        <begin position="169"/>
        <end position="191"/>
    </location>
</feature>
<dbReference type="Proteomes" id="UP001303647">
    <property type="component" value="Unassembled WGS sequence"/>
</dbReference>
<evidence type="ECO:0000256" key="1">
    <source>
        <dbReference type="SAM" id="MobiDB-lite"/>
    </source>
</evidence>
<evidence type="ECO:0000313" key="3">
    <source>
        <dbReference type="Proteomes" id="UP001303647"/>
    </source>
</evidence>
<keyword evidence="3" id="KW-1185">Reference proteome</keyword>
<organism evidence="2 3">
    <name type="scientific">Corynascus novoguineensis</name>
    <dbReference type="NCBI Taxonomy" id="1126955"/>
    <lineage>
        <taxon>Eukaryota</taxon>
        <taxon>Fungi</taxon>
        <taxon>Dikarya</taxon>
        <taxon>Ascomycota</taxon>
        <taxon>Pezizomycotina</taxon>
        <taxon>Sordariomycetes</taxon>
        <taxon>Sordariomycetidae</taxon>
        <taxon>Sordariales</taxon>
        <taxon>Chaetomiaceae</taxon>
        <taxon>Corynascus</taxon>
    </lineage>
</organism>
<evidence type="ECO:0000313" key="2">
    <source>
        <dbReference type="EMBL" id="KAK4246639.1"/>
    </source>
</evidence>
<reference evidence="2" key="2">
    <citation type="submission" date="2023-05" db="EMBL/GenBank/DDBJ databases">
        <authorList>
            <consortium name="Lawrence Berkeley National Laboratory"/>
            <person name="Steindorff A."/>
            <person name="Hensen N."/>
            <person name="Bonometti L."/>
            <person name="Westerberg I."/>
            <person name="Brannstrom I.O."/>
            <person name="Guillou S."/>
            <person name="Cros-Aarteil S."/>
            <person name="Calhoun S."/>
            <person name="Haridas S."/>
            <person name="Kuo A."/>
            <person name="Mondo S."/>
            <person name="Pangilinan J."/>
            <person name="Riley R."/>
            <person name="Labutti K."/>
            <person name="Andreopoulos B."/>
            <person name="Lipzen A."/>
            <person name="Chen C."/>
            <person name="Yanf M."/>
            <person name="Daum C."/>
            <person name="Ng V."/>
            <person name="Clum A."/>
            <person name="Ohm R."/>
            <person name="Martin F."/>
            <person name="Silar P."/>
            <person name="Natvig D."/>
            <person name="Lalanne C."/>
            <person name="Gautier V."/>
            <person name="Ament-Velasquez S.L."/>
            <person name="Kruys A."/>
            <person name="Hutchinson M.I."/>
            <person name="Powell A.J."/>
            <person name="Barry K."/>
            <person name="Miller A.N."/>
            <person name="Grigoriev I.V."/>
            <person name="Debuchy R."/>
            <person name="Gladieux P."/>
            <person name="Thoren M.H."/>
            <person name="Johannesson H."/>
        </authorList>
    </citation>
    <scope>NUCLEOTIDE SEQUENCE</scope>
    <source>
        <strain evidence="2">CBS 359.72</strain>
    </source>
</reference>
<sequence>MSSPDRSLEDTVDNLWNAILNLYFPQREFIITQNARPEEGTKLKVDFIVQNVLGAEETQHVVLIEDKRASKEEGQDAAWVRAVEQLTDYMTRAKKGDKGKFDAALTYHMYGIVNVGRYSRFYVLQPTAKALEDLPGTQGKAYHVKNDELQIVAILKDIVNKTIPFGLSSSSSSSSAQSSRHASPAPASRPGSSGGVMRSASPAVTGGQRRTASPATGAGKRSSSTASNRTQSH</sequence>
<accession>A0AAN7CQV7</accession>
<protein>
    <submittedName>
        <fullName evidence="2">Uncharacterized protein</fullName>
    </submittedName>
</protein>
<comment type="caution">
    <text evidence="2">The sequence shown here is derived from an EMBL/GenBank/DDBJ whole genome shotgun (WGS) entry which is preliminary data.</text>
</comment>